<reference evidence="2 3" key="1">
    <citation type="submission" date="2024-01" db="EMBL/GenBank/DDBJ databases">
        <authorList>
            <person name="Allen C."/>
            <person name="Tagirdzhanova G."/>
        </authorList>
    </citation>
    <scope>NUCLEOTIDE SEQUENCE [LARGE SCALE GENOMIC DNA]</scope>
    <source>
        <strain evidence="2 3">CBS 119000</strain>
    </source>
</reference>
<gene>
    <name evidence="2" type="ORF">SEPCBS119000_002484</name>
</gene>
<evidence type="ECO:0000313" key="2">
    <source>
        <dbReference type="EMBL" id="CAK7267316.1"/>
    </source>
</evidence>
<proteinExistence type="predicted"/>
<sequence>MSQPSETAIAEVCEFASLDLVRDRALVISALRAKNGSIQDVVLSYYDDPLKFRQLYTWDETSFMGDRDTFNGRRLPSLNIQDSDYNGSNYLPVIRGVSPSNIHTAAPSRPPSRAQSPLSGLAEWNSSNAGHTSNISQEDKELQQALAESSAMSSMHAPPGVGSISNPHAPIGPQLPTHLPYFGSADRETYDPNQWAMVRRTLEPEEPGPSGRIRAEDAPAFLRSRQSGYGASTLGALLTILHAIPLARNSFLTAGVQPASYGQNSAWWKGASITPTGAQEPDQTMRLETIINADSDEDGIYERQSVRPEIARELTDEIHRLMAFLDSTARAYATADRIADSRIVQDCHGTDTNQKLFEAIQRLALPGLQQTFYSDVQLLAFGDLSSPSRCESYAILDLKVDTLNVLSGQSSAPGDLYSVMDNLYWENFNPLSDQQQVSLADTNMAVISRLAPVQILQLNASSTQHINEFDIPSVLYLDRYLDENKSLIADLQLQLQKVYKALQRVDEAIYETKNYIDQSGPDQPMIRDRVTLSEQAISFAFQKEWHLKAQSSWERYIALQSANKDTSTDTSGHEFDFSIADIDLVQTLTEDERNNRRSVQAEIAIHLRKLRSIRKKITSA</sequence>
<comment type="caution">
    <text evidence="2">The sequence shown here is derived from an EMBL/GenBank/DDBJ whole genome shotgun (WGS) entry which is preliminary data.</text>
</comment>
<evidence type="ECO:0000256" key="1">
    <source>
        <dbReference type="SAM" id="MobiDB-lite"/>
    </source>
</evidence>
<keyword evidence="3" id="KW-1185">Reference proteome</keyword>
<protein>
    <recommendedName>
        <fullName evidence="4">Ubiquitin interaction motif protein</fullName>
    </recommendedName>
</protein>
<feature type="region of interest" description="Disordered" evidence="1">
    <location>
        <begin position="101"/>
        <end position="176"/>
    </location>
</feature>
<organism evidence="2 3">
    <name type="scientific">Sporothrix epigloea</name>
    <dbReference type="NCBI Taxonomy" id="1892477"/>
    <lineage>
        <taxon>Eukaryota</taxon>
        <taxon>Fungi</taxon>
        <taxon>Dikarya</taxon>
        <taxon>Ascomycota</taxon>
        <taxon>Pezizomycotina</taxon>
        <taxon>Sordariomycetes</taxon>
        <taxon>Sordariomycetidae</taxon>
        <taxon>Ophiostomatales</taxon>
        <taxon>Ophiostomataceae</taxon>
        <taxon>Sporothrix</taxon>
    </lineage>
</organism>
<feature type="compositionally biased region" description="Polar residues" evidence="1">
    <location>
        <begin position="124"/>
        <end position="136"/>
    </location>
</feature>
<feature type="compositionally biased region" description="Low complexity" evidence="1">
    <location>
        <begin position="105"/>
        <end position="119"/>
    </location>
</feature>
<dbReference type="Proteomes" id="UP001642502">
    <property type="component" value="Unassembled WGS sequence"/>
</dbReference>
<evidence type="ECO:0008006" key="4">
    <source>
        <dbReference type="Google" id="ProtNLM"/>
    </source>
</evidence>
<dbReference type="EMBL" id="CAWUON010000026">
    <property type="protein sequence ID" value="CAK7267316.1"/>
    <property type="molecule type" value="Genomic_DNA"/>
</dbReference>
<dbReference type="PANTHER" id="PTHR39597:SF1">
    <property type="entry name" value="UBA DOMAIN-CONTAINING PROTEIN RUP1"/>
    <property type="match status" value="1"/>
</dbReference>
<evidence type="ECO:0000313" key="3">
    <source>
        <dbReference type="Proteomes" id="UP001642502"/>
    </source>
</evidence>
<name>A0ABP0DKH9_9PEZI</name>
<dbReference type="InterPro" id="IPR055335">
    <property type="entry name" value="Ucp6/RUP1"/>
</dbReference>
<accession>A0ABP0DKH9</accession>
<dbReference type="PANTHER" id="PTHR39597">
    <property type="entry name" value="UBA DOMAIN-CONTAINING PROTEIN RUP1"/>
    <property type="match status" value="1"/>
</dbReference>